<dbReference type="PANTHER" id="PTHR30273:SF2">
    <property type="entry name" value="PROTEIN FECR"/>
    <property type="match status" value="1"/>
</dbReference>
<dbReference type="Pfam" id="PF04773">
    <property type="entry name" value="FecR"/>
    <property type="match status" value="1"/>
</dbReference>
<keyword evidence="5" id="KW-1185">Reference proteome</keyword>
<sequence>MRKSQVRDTTVRPTARDAALGWFVKMRSGEATPAEVADFQRWIAAASDNRREYDALEALWGDLDQVGDPRRAAVSSVPASRAMMSRRGVFLGAAGVAAAVVAGVALGVPDWFDGAIRTGVGEQRQLTLADGSRVELDADSALSLQFTPQARRLTLQRGRAFFDVAPDPARAFSVSAAGGVTTATGTQFSVHLWSNEVTVAVSESAVSIRAGAAALAQLRAGQAVSYDASGIGETEQVSDAQASAWRRGKLIFEDRPLRQVIADVNRYRPGTIMVTDSTLLRLRVSGIFDIRQPDGVLEAITRSLPVRSMALTRYLVLLYPA</sequence>
<feature type="transmembrane region" description="Helical" evidence="1">
    <location>
        <begin position="89"/>
        <end position="108"/>
    </location>
</feature>
<proteinExistence type="predicted"/>
<comment type="caution">
    <text evidence="4">The sequence shown here is derived from an EMBL/GenBank/DDBJ whole genome shotgun (WGS) entry which is preliminary data.</text>
</comment>
<dbReference type="InterPro" id="IPR032623">
    <property type="entry name" value="FecR_N"/>
</dbReference>
<dbReference type="Proteomes" id="UP001604002">
    <property type="component" value="Unassembled WGS sequence"/>
</dbReference>
<evidence type="ECO:0000313" key="4">
    <source>
        <dbReference type="EMBL" id="MFG1374069.1"/>
    </source>
</evidence>
<dbReference type="Gene3D" id="2.60.120.1440">
    <property type="match status" value="1"/>
</dbReference>
<organism evidence="4 5">
    <name type="scientific">Xanthobacter oligotrophicus</name>
    <dbReference type="NCBI Taxonomy" id="2607286"/>
    <lineage>
        <taxon>Bacteria</taxon>
        <taxon>Pseudomonadati</taxon>
        <taxon>Pseudomonadota</taxon>
        <taxon>Alphaproteobacteria</taxon>
        <taxon>Hyphomicrobiales</taxon>
        <taxon>Xanthobacteraceae</taxon>
        <taxon>Xanthobacter</taxon>
    </lineage>
</organism>
<evidence type="ECO:0000313" key="5">
    <source>
        <dbReference type="Proteomes" id="UP001604002"/>
    </source>
</evidence>
<dbReference type="EMBL" id="JBAFVH010000010">
    <property type="protein sequence ID" value="MFG1374069.1"/>
    <property type="molecule type" value="Genomic_DNA"/>
</dbReference>
<dbReference type="PIRSF" id="PIRSF018266">
    <property type="entry name" value="FecR"/>
    <property type="match status" value="1"/>
</dbReference>
<accession>A0ABW6ZZ79</accession>
<dbReference type="PANTHER" id="PTHR30273">
    <property type="entry name" value="PERIPLASMIC SIGNAL SENSOR AND SIGMA FACTOR ACTIVATOR FECR-RELATED"/>
    <property type="match status" value="1"/>
</dbReference>
<gene>
    <name evidence="4" type="ORF">V5F32_17965</name>
</gene>
<name>A0ABW6ZZ79_9HYPH</name>
<feature type="domain" description="FecR N-terminal" evidence="3">
    <location>
        <begin position="17"/>
        <end position="59"/>
    </location>
</feature>
<dbReference type="Gene3D" id="3.55.50.30">
    <property type="match status" value="1"/>
</dbReference>
<protein>
    <submittedName>
        <fullName evidence="4">FecR family protein</fullName>
    </submittedName>
</protein>
<keyword evidence="1" id="KW-1133">Transmembrane helix</keyword>
<dbReference type="InterPro" id="IPR006860">
    <property type="entry name" value="FecR"/>
</dbReference>
<evidence type="ECO:0000259" key="3">
    <source>
        <dbReference type="Pfam" id="PF16220"/>
    </source>
</evidence>
<evidence type="ECO:0000259" key="2">
    <source>
        <dbReference type="Pfam" id="PF04773"/>
    </source>
</evidence>
<keyword evidence="1" id="KW-0812">Transmembrane</keyword>
<dbReference type="InterPro" id="IPR012373">
    <property type="entry name" value="Ferrdict_sens_TM"/>
</dbReference>
<reference evidence="4 5" key="1">
    <citation type="submission" date="2024-02" db="EMBL/GenBank/DDBJ databases">
        <title>Expansion and revision of Xanthobacter and proposal of Roseixanthobacter gen. nov.</title>
        <authorList>
            <person name="Soltysiak M.P.M."/>
            <person name="Jalihal A."/>
            <person name="Ory A."/>
            <person name="Chrisophersen C."/>
            <person name="Lee A.D."/>
            <person name="Boulton J."/>
            <person name="Springer M."/>
        </authorList>
    </citation>
    <scope>NUCLEOTIDE SEQUENCE [LARGE SCALE GENOMIC DNA]</scope>
    <source>
        <strain evidence="4 5">23A</strain>
    </source>
</reference>
<dbReference type="RefSeq" id="WP_393993741.1">
    <property type="nucleotide sequence ID" value="NZ_JBAFVH010000010.1"/>
</dbReference>
<keyword evidence="1" id="KW-0472">Membrane</keyword>
<evidence type="ECO:0000256" key="1">
    <source>
        <dbReference type="SAM" id="Phobius"/>
    </source>
</evidence>
<dbReference type="Pfam" id="PF16220">
    <property type="entry name" value="DUF4880"/>
    <property type="match status" value="1"/>
</dbReference>
<feature type="domain" description="FecR protein" evidence="2">
    <location>
        <begin position="116"/>
        <end position="206"/>
    </location>
</feature>